<name>A0A1F4RI85_UNCSA</name>
<protein>
    <submittedName>
        <fullName evidence="2">Uncharacterized protein</fullName>
    </submittedName>
</protein>
<gene>
    <name evidence="2" type="ORF">A3F86_03235</name>
</gene>
<evidence type="ECO:0000313" key="2">
    <source>
        <dbReference type="EMBL" id="OGC07914.1"/>
    </source>
</evidence>
<dbReference type="AlphaFoldDB" id="A0A1F4RI85"/>
<dbReference type="STRING" id="1802568.A3F86_03235"/>
<evidence type="ECO:0000256" key="1">
    <source>
        <dbReference type="SAM" id="MobiDB-lite"/>
    </source>
</evidence>
<reference evidence="2 3" key="1">
    <citation type="journal article" date="2016" name="Nat. Commun.">
        <title>Thousands of microbial genomes shed light on interconnected biogeochemical processes in an aquifer system.</title>
        <authorList>
            <person name="Anantharaman K."/>
            <person name="Brown C.T."/>
            <person name="Hug L.A."/>
            <person name="Sharon I."/>
            <person name="Castelle C.J."/>
            <person name="Probst A.J."/>
            <person name="Thomas B.C."/>
            <person name="Singh A."/>
            <person name="Wilkins M.J."/>
            <person name="Karaoz U."/>
            <person name="Brodie E.L."/>
            <person name="Williams K.H."/>
            <person name="Hubbard S.S."/>
            <person name="Banfield J.F."/>
        </authorList>
    </citation>
    <scope>NUCLEOTIDE SEQUENCE [LARGE SCALE GENOMIC DNA]</scope>
</reference>
<sequence>MSGSRLKHRDLFLSPSTDRSRGVGGRIKNSPVLVSKSASADLKAKAGHYIKRICRQSTAKRAKYSFLFYATINTP</sequence>
<accession>A0A1F4RI85</accession>
<comment type="caution">
    <text evidence="2">The sequence shown here is derived from an EMBL/GenBank/DDBJ whole genome shotgun (WGS) entry which is preliminary data.</text>
</comment>
<evidence type="ECO:0000313" key="3">
    <source>
        <dbReference type="Proteomes" id="UP000179095"/>
    </source>
</evidence>
<organism evidence="2 3">
    <name type="scientific">candidate division WOR-1 bacterium RIFCSPLOWO2_12_FULL_45_9</name>
    <dbReference type="NCBI Taxonomy" id="1802568"/>
    <lineage>
        <taxon>Bacteria</taxon>
        <taxon>Bacillati</taxon>
        <taxon>Saganbacteria</taxon>
    </lineage>
</organism>
<proteinExistence type="predicted"/>
<dbReference type="EMBL" id="METQ01000066">
    <property type="protein sequence ID" value="OGC07914.1"/>
    <property type="molecule type" value="Genomic_DNA"/>
</dbReference>
<dbReference type="Proteomes" id="UP000179095">
    <property type="component" value="Unassembled WGS sequence"/>
</dbReference>
<feature type="region of interest" description="Disordered" evidence="1">
    <location>
        <begin position="1"/>
        <end position="28"/>
    </location>
</feature>